<feature type="transmembrane region" description="Helical" evidence="2">
    <location>
        <begin position="9"/>
        <end position="30"/>
    </location>
</feature>
<feature type="region of interest" description="Disordered" evidence="1">
    <location>
        <begin position="51"/>
        <end position="76"/>
    </location>
</feature>
<organism evidence="3">
    <name type="scientific">Amphora coffeiformis</name>
    <dbReference type="NCBI Taxonomy" id="265554"/>
    <lineage>
        <taxon>Eukaryota</taxon>
        <taxon>Sar</taxon>
        <taxon>Stramenopiles</taxon>
        <taxon>Ochrophyta</taxon>
        <taxon>Bacillariophyta</taxon>
        <taxon>Bacillariophyceae</taxon>
        <taxon>Bacillariophycidae</taxon>
        <taxon>Thalassiophysales</taxon>
        <taxon>Catenulaceae</taxon>
        <taxon>Amphora</taxon>
    </lineage>
</organism>
<evidence type="ECO:0000256" key="2">
    <source>
        <dbReference type="SAM" id="Phobius"/>
    </source>
</evidence>
<dbReference type="Pfam" id="PF11316">
    <property type="entry name" value="Rhamno_transf"/>
    <property type="match status" value="2"/>
</dbReference>
<dbReference type="InterPro" id="IPR021466">
    <property type="entry name" value="Put_rhamnosyl_transferase"/>
</dbReference>
<keyword evidence="2" id="KW-0472">Membrane</keyword>
<dbReference type="EMBL" id="HBIM01019592">
    <property type="protein sequence ID" value="CAE0417963.1"/>
    <property type="molecule type" value="Transcribed_RNA"/>
</dbReference>
<protein>
    <submittedName>
        <fullName evidence="3">Uncharacterized protein</fullName>
    </submittedName>
</protein>
<evidence type="ECO:0000256" key="1">
    <source>
        <dbReference type="SAM" id="MobiDB-lite"/>
    </source>
</evidence>
<accession>A0A7S3PBG3</accession>
<feature type="compositionally biased region" description="Gly residues" evidence="1">
    <location>
        <begin position="51"/>
        <end position="61"/>
    </location>
</feature>
<keyword evidence="2" id="KW-0812">Transmembrane</keyword>
<evidence type="ECO:0000313" key="3">
    <source>
        <dbReference type="EMBL" id="CAE0417963.1"/>
    </source>
</evidence>
<gene>
    <name evidence="3" type="ORF">ACOF00016_LOCUS14850</name>
</gene>
<sequence>MKASQKREILFFLAVFFIAVVPRSLISFLYHRVETDRVDAHALKVRQGWGLKGGAGGGPKRGAGENKPKPPPASKPPVPLIHIVKTNFLQYQPASLELMEARIEILKTFSLPSLARQTEQNFFWIVSVEHDLPQEILEQLTEVLKPYANFFLVQIMMDKKAQGGRDIIRKTQPSDFLTGDTDRLFHVLDFLKKVPVLETHMEPDDALNVLYMEAIQAEARQAFIQEPKGRDWMYWCVTKWMEWHWHGTKESSVGLQKYGALAENQNGTATETCDMTAAVTVGVKRGYLTKLIVWTSHPHLLQEEVTKPATSCGGNYTGRDCLVFADKLGFATMRTHNPTYAAVENQHVVTHDDSDTDAVALQWTEAQRMFALEKANAEVVNQRIADIPLYYLYPPRADRFLDHNISQAITDISISKLLHIPSNTTYPKVYKSGSVFHIIKTRFMQYQPKLLELGKARLELFKTFCLPSMLHQTTQNFFWLIYTDPDLDDYLLQETIKLLKPYPHFYLVSSLVDKRGLGGKDILNRIDPKDFHAGDTDMLYANLNRVNWLPVLESRFDADDALNINYIEEIQKRGNKVFVDEKKGRDWMFWCINQALEWHWVGPGGREQLKTYGAIVPSRQYDNFCHTPGLTVGFKRGTFTRTVAKSPHHLLVQMLEEEQTPCGAQYKGLECLEFIQNFDYCALRSRTPTSASMANVNSNGGKIYRLAAEEAIPRWKDVIRDFALIPENTKKVNDYFFDNMKPILEESLRGQCTEGHSCREEAKVALEELIEVFSKRGRAQRTATD</sequence>
<proteinExistence type="predicted"/>
<keyword evidence="2" id="KW-1133">Transmembrane helix</keyword>
<name>A0A7S3PBG3_9STRA</name>
<reference evidence="3" key="1">
    <citation type="submission" date="2021-01" db="EMBL/GenBank/DDBJ databases">
        <authorList>
            <person name="Corre E."/>
            <person name="Pelletier E."/>
            <person name="Niang G."/>
            <person name="Scheremetjew M."/>
            <person name="Finn R."/>
            <person name="Kale V."/>
            <person name="Holt S."/>
            <person name="Cochrane G."/>
            <person name="Meng A."/>
            <person name="Brown T."/>
            <person name="Cohen L."/>
        </authorList>
    </citation>
    <scope>NUCLEOTIDE SEQUENCE</scope>
    <source>
        <strain evidence="3">CCMP127</strain>
    </source>
</reference>
<dbReference type="AlphaFoldDB" id="A0A7S3PBG3"/>